<dbReference type="Gene3D" id="3.30.360.10">
    <property type="entry name" value="Dihydrodipicolinate Reductase, domain 2"/>
    <property type="match status" value="1"/>
</dbReference>
<dbReference type="PANTHER" id="PTHR43708:SF8">
    <property type="entry name" value="OXIDOREDUCTASE"/>
    <property type="match status" value="1"/>
</dbReference>
<organism evidence="3 4">
    <name type="scientific">Stappia sediminis</name>
    <dbReference type="NCBI Taxonomy" id="2692190"/>
    <lineage>
        <taxon>Bacteria</taxon>
        <taxon>Pseudomonadati</taxon>
        <taxon>Pseudomonadota</taxon>
        <taxon>Alphaproteobacteria</taxon>
        <taxon>Hyphomicrobiales</taxon>
        <taxon>Stappiaceae</taxon>
        <taxon>Stappia</taxon>
    </lineage>
</organism>
<evidence type="ECO:0000313" key="4">
    <source>
        <dbReference type="Proteomes" id="UP000433101"/>
    </source>
</evidence>
<dbReference type="GO" id="GO:0000166">
    <property type="term" value="F:nucleotide binding"/>
    <property type="evidence" value="ECO:0007669"/>
    <property type="project" value="InterPro"/>
</dbReference>
<evidence type="ECO:0000259" key="1">
    <source>
        <dbReference type="Pfam" id="PF01408"/>
    </source>
</evidence>
<proteinExistence type="predicted"/>
<dbReference type="Pfam" id="PF01408">
    <property type="entry name" value="GFO_IDH_MocA"/>
    <property type="match status" value="1"/>
</dbReference>
<dbReference type="SUPFAM" id="SSF51735">
    <property type="entry name" value="NAD(P)-binding Rossmann-fold domains"/>
    <property type="match status" value="1"/>
</dbReference>
<dbReference type="InterPro" id="IPR051317">
    <property type="entry name" value="Gfo/Idh/MocA_oxidoreduct"/>
</dbReference>
<dbReference type="InterPro" id="IPR036291">
    <property type="entry name" value="NAD(P)-bd_dom_sf"/>
</dbReference>
<dbReference type="PANTHER" id="PTHR43708">
    <property type="entry name" value="CONSERVED EXPRESSED OXIDOREDUCTASE (EUROFUNG)"/>
    <property type="match status" value="1"/>
</dbReference>
<dbReference type="Gene3D" id="3.40.50.720">
    <property type="entry name" value="NAD(P)-binding Rossmann-like Domain"/>
    <property type="match status" value="1"/>
</dbReference>
<dbReference type="Pfam" id="PF22725">
    <property type="entry name" value="GFO_IDH_MocA_C3"/>
    <property type="match status" value="1"/>
</dbReference>
<dbReference type="SUPFAM" id="SSF55347">
    <property type="entry name" value="Glyceraldehyde-3-phosphate dehydrogenase-like, C-terminal domain"/>
    <property type="match status" value="1"/>
</dbReference>
<dbReference type="RefSeq" id="WP_160774627.1">
    <property type="nucleotide sequence ID" value="NZ_WUMV01000002.1"/>
</dbReference>
<comment type="caution">
    <text evidence="3">The sequence shown here is derived from an EMBL/GenBank/DDBJ whole genome shotgun (WGS) entry which is preliminary data.</text>
</comment>
<accession>A0A7X3LSP9</accession>
<evidence type="ECO:0000313" key="3">
    <source>
        <dbReference type="EMBL" id="MXN64400.1"/>
    </source>
</evidence>
<keyword evidence="4" id="KW-1185">Reference proteome</keyword>
<dbReference type="AlphaFoldDB" id="A0A7X3LSP9"/>
<gene>
    <name evidence="3" type="ORF">GR183_05745</name>
</gene>
<dbReference type="InterPro" id="IPR055170">
    <property type="entry name" value="GFO_IDH_MocA-like_dom"/>
</dbReference>
<dbReference type="Proteomes" id="UP000433101">
    <property type="component" value="Unassembled WGS sequence"/>
</dbReference>
<feature type="domain" description="GFO/IDH/MocA-like oxidoreductase" evidence="2">
    <location>
        <begin position="147"/>
        <end position="257"/>
    </location>
</feature>
<protein>
    <submittedName>
        <fullName evidence="3">Gfo/Idh/MocA family oxidoreductase</fullName>
    </submittedName>
</protein>
<dbReference type="InterPro" id="IPR000683">
    <property type="entry name" value="Gfo/Idh/MocA-like_OxRdtase_N"/>
</dbReference>
<dbReference type="EMBL" id="WUMV01000002">
    <property type="protein sequence ID" value="MXN64400.1"/>
    <property type="molecule type" value="Genomic_DNA"/>
</dbReference>
<feature type="domain" description="Gfo/Idh/MocA-like oxidoreductase N-terminal" evidence="1">
    <location>
        <begin position="16"/>
        <end position="137"/>
    </location>
</feature>
<evidence type="ECO:0000259" key="2">
    <source>
        <dbReference type="Pfam" id="PF22725"/>
    </source>
</evidence>
<name>A0A7X3LSP9_9HYPH</name>
<reference evidence="3 4" key="1">
    <citation type="submission" date="2019-12" db="EMBL/GenBank/DDBJ databases">
        <authorList>
            <person name="Li M."/>
        </authorList>
    </citation>
    <scope>NUCLEOTIDE SEQUENCE [LARGE SCALE GENOMIC DNA]</scope>
    <source>
        <strain evidence="3 4">GBMRC 2046</strain>
    </source>
</reference>
<sequence length="363" mass="40328">MSLSGKNPGKRLKKLRIITIGAGYFSAFHVNGWLRNTDAEFVGLVDMDTEKARAVLVANGADLNSIAVDSDAIEILRRLQPDIVDIAAPPSAHLGLIREALQNSATVIICQKPFCTSPKEAREAVRLASEAGIKLIVHENFRFQPWYRAIRREMDAGRIGEVYQITFRLRPGDGQGKDAYLSRQPYFQTMERFLIHETAVHWIDTFRYLLGEPDAVFADLRRLNPAIAGEDSGLFIYRYGDGRRAVFDGNRLVDHVAENPRLTMGECLVEGAKGVLSLDGNGILSFRAKGTQRGEPLFSPPSREGFGGDCVFELQKHVTDHLIKGTALENEASAYLRNMEIEEAIYRAAGEGRFISLTEGTDD</sequence>